<evidence type="ECO:0000313" key="4">
    <source>
        <dbReference type="Proteomes" id="UP000077755"/>
    </source>
</evidence>
<evidence type="ECO:0000259" key="2">
    <source>
        <dbReference type="Pfam" id="PF03107"/>
    </source>
</evidence>
<dbReference type="AlphaFoldDB" id="A0AAF0WIX6"/>
<accession>A0AAF0WIX6</accession>
<evidence type="ECO:0000313" key="3">
    <source>
        <dbReference type="EMBL" id="WOG90372.1"/>
    </source>
</evidence>
<dbReference type="EMBL" id="CP093344">
    <property type="protein sequence ID" value="WOG90372.1"/>
    <property type="molecule type" value="Genomic_DNA"/>
</dbReference>
<dbReference type="InterPro" id="IPR004146">
    <property type="entry name" value="DC1"/>
</dbReference>
<organism evidence="3 4">
    <name type="scientific">Daucus carota subsp. sativus</name>
    <name type="common">Carrot</name>
    <dbReference type="NCBI Taxonomy" id="79200"/>
    <lineage>
        <taxon>Eukaryota</taxon>
        <taxon>Viridiplantae</taxon>
        <taxon>Streptophyta</taxon>
        <taxon>Embryophyta</taxon>
        <taxon>Tracheophyta</taxon>
        <taxon>Spermatophyta</taxon>
        <taxon>Magnoliopsida</taxon>
        <taxon>eudicotyledons</taxon>
        <taxon>Gunneridae</taxon>
        <taxon>Pentapetalae</taxon>
        <taxon>asterids</taxon>
        <taxon>campanulids</taxon>
        <taxon>Apiales</taxon>
        <taxon>Apiaceae</taxon>
        <taxon>Apioideae</taxon>
        <taxon>Scandiceae</taxon>
        <taxon>Daucinae</taxon>
        <taxon>Daucus</taxon>
        <taxon>Daucus sect. Daucus</taxon>
    </lineage>
</organism>
<sequence>MYYCHQCTYFVHMKCATAPALNETEATGSDNDPDLIEFPLQSLEALSDFMITQFSKFQVEFEGEHKDTAMTSTGPNDPHIIEEHWSHPDHPLQLFEFIINEHDNDDEEDDNNTTGLICDGCIQPITATHPWYYSCNQCNFFLHSVCATKLPGELFIGESSFHPEHSLALMRKPRFHTTVDCGVCSSSTNGFYYKCEACDIKVDICCAFLPSRIKYKSHKHHPFILRPSSYAVCGVSKCGSQGGMRYECEICSNFHIRVSSVFYPSTMKHKYDDHSITLRYPPFFYQGVFYCELCEEQVNNQWWLYHCDESDHSFHSDCLHLPYRIKLGVTIRIDINDEMHTLAFVLERNVRTNSPLFICGNCGDKYASGLFFKCDGCGFLICPRCVSKIDG</sequence>
<feature type="domain" description="DC1" evidence="2">
    <location>
        <begin position="271"/>
        <end position="318"/>
    </location>
</feature>
<dbReference type="PANTHER" id="PTHR32410:SF216">
    <property type="entry name" value="PHORBOL-ESTER_DAG-TYPE DOMAIN-CONTAINING PROTEIN"/>
    <property type="match status" value="1"/>
</dbReference>
<gene>
    <name evidence="3" type="ORF">DCAR_0209616</name>
</gene>
<proteinExistence type="predicted"/>
<feature type="domain" description="DC1" evidence="2">
    <location>
        <begin position="161"/>
        <end position="207"/>
    </location>
</feature>
<feature type="domain" description="DC1" evidence="2">
    <location>
        <begin position="86"/>
        <end position="147"/>
    </location>
</feature>
<dbReference type="InterPro" id="IPR053192">
    <property type="entry name" value="Vacuole_Formation_Reg"/>
</dbReference>
<evidence type="ECO:0000256" key="1">
    <source>
        <dbReference type="ARBA" id="ARBA00022737"/>
    </source>
</evidence>
<dbReference type="SUPFAM" id="SSF57889">
    <property type="entry name" value="Cysteine-rich domain"/>
    <property type="match status" value="3"/>
</dbReference>
<reference evidence="3" key="2">
    <citation type="submission" date="2022-03" db="EMBL/GenBank/DDBJ databases">
        <title>Draft title - Genomic analysis of global carrot germplasm unveils the trajectory of domestication and the origin of high carotenoid orange carrot.</title>
        <authorList>
            <person name="Iorizzo M."/>
            <person name="Ellison S."/>
            <person name="Senalik D."/>
            <person name="Macko-Podgorni A."/>
            <person name="Grzebelus D."/>
            <person name="Bostan H."/>
            <person name="Rolling W."/>
            <person name="Curaba J."/>
            <person name="Simon P."/>
        </authorList>
    </citation>
    <scope>NUCLEOTIDE SEQUENCE</scope>
    <source>
        <tissue evidence="3">Leaf</tissue>
    </source>
</reference>
<keyword evidence="4" id="KW-1185">Reference proteome</keyword>
<name>A0AAF0WIX6_DAUCS</name>
<dbReference type="Pfam" id="PF03107">
    <property type="entry name" value="C1_2"/>
    <property type="match status" value="3"/>
</dbReference>
<dbReference type="PANTHER" id="PTHR32410">
    <property type="entry name" value="CYSTEINE/HISTIDINE-RICH C1 DOMAIN FAMILY PROTEIN"/>
    <property type="match status" value="1"/>
</dbReference>
<dbReference type="Proteomes" id="UP000077755">
    <property type="component" value="Chromosome 2"/>
</dbReference>
<keyword evidence="1" id="KW-0677">Repeat</keyword>
<dbReference type="InterPro" id="IPR046349">
    <property type="entry name" value="C1-like_sf"/>
</dbReference>
<reference evidence="3" key="1">
    <citation type="journal article" date="2016" name="Nat. Genet.">
        <title>A high-quality carrot genome assembly provides new insights into carotenoid accumulation and asterid genome evolution.</title>
        <authorList>
            <person name="Iorizzo M."/>
            <person name="Ellison S."/>
            <person name="Senalik D."/>
            <person name="Zeng P."/>
            <person name="Satapoomin P."/>
            <person name="Huang J."/>
            <person name="Bowman M."/>
            <person name="Iovene M."/>
            <person name="Sanseverino W."/>
            <person name="Cavagnaro P."/>
            <person name="Yildiz M."/>
            <person name="Macko-Podgorni A."/>
            <person name="Moranska E."/>
            <person name="Grzebelus E."/>
            <person name="Grzebelus D."/>
            <person name="Ashrafi H."/>
            <person name="Zheng Z."/>
            <person name="Cheng S."/>
            <person name="Spooner D."/>
            <person name="Van Deynze A."/>
            <person name="Simon P."/>
        </authorList>
    </citation>
    <scope>NUCLEOTIDE SEQUENCE</scope>
    <source>
        <tissue evidence="3">Leaf</tissue>
    </source>
</reference>
<dbReference type="KEGG" id="dcr:108207880"/>
<protein>
    <recommendedName>
        <fullName evidence="2">DC1 domain-containing protein</fullName>
    </recommendedName>
</protein>